<sequence>MAFDIAILKYGLGWSLLQKQLSVFILIPLASKRELRIFSSNLMGCQSEELRQVTAFCRDISEKSKPRRQHPPAVLPLKYSPNYSVND</sequence>
<dbReference type="EMBL" id="CADEHS020000270">
    <property type="protein sequence ID" value="CAG9951355.1"/>
    <property type="molecule type" value="Genomic_DNA"/>
</dbReference>
<keyword evidence="2" id="KW-1185">Reference proteome</keyword>
<reference evidence="1" key="2">
    <citation type="submission" date="2021-10" db="EMBL/GenBank/DDBJ databases">
        <authorList>
            <person name="Piombo E."/>
        </authorList>
    </citation>
    <scope>NUCLEOTIDE SEQUENCE</scope>
</reference>
<name>A0ACA9UDD0_BIOOC</name>
<dbReference type="Proteomes" id="UP000836387">
    <property type="component" value="Unassembled WGS sequence"/>
</dbReference>
<reference evidence="1" key="1">
    <citation type="submission" date="2020-04" db="EMBL/GenBank/DDBJ databases">
        <authorList>
            <person name="Broberg M."/>
        </authorList>
    </citation>
    <scope>NUCLEOTIDE SEQUENCE</scope>
</reference>
<protein>
    <submittedName>
        <fullName evidence="1">Uncharacterized protein</fullName>
    </submittedName>
</protein>
<accession>A0ACA9UDD0</accession>
<evidence type="ECO:0000313" key="1">
    <source>
        <dbReference type="EMBL" id="CAG9951355.1"/>
    </source>
</evidence>
<evidence type="ECO:0000313" key="2">
    <source>
        <dbReference type="Proteomes" id="UP000836387"/>
    </source>
</evidence>
<proteinExistence type="predicted"/>
<organism evidence="1 2">
    <name type="scientific">Clonostachys rosea f. rosea IK726</name>
    <dbReference type="NCBI Taxonomy" id="1349383"/>
    <lineage>
        <taxon>Eukaryota</taxon>
        <taxon>Fungi</taxon>
        <taxon>Dikarya</taxon>
        <taxon>Ascomycota</taxon>
        <taxon>Pezizomycotina</taxon>
        <taxon>Sordariomycetes</taxon>
        <taxon>Hypocreomycetidae</taxon>
        <taxon>Hypocreales</taxon>
        <taxon>Bionectriaceae</taxon>
        <taxon>Clonostachys</taxon>
    </lineage>
</organism>
<gene>
    <name evidence="1" type="ORF">CRV2_00020641</name>
</gene>
<comment type="caution">
    <text evidence="1">The sequence shown here is derived from an EMBL/GenBank/DDBJ whole genome shotgun (WGS) entry which is preliminary data.</text>
</comment>